<sequence length="172" mass="19602">MKKFTQTILISSFIYLFAACANEKTITEQPLSAEKAAEIPAMPHAADPHSERAPAEDLEFLKKLNGKYPYEVKLLNSPQLTTRLQKLMGENYNALKEFWEVEEPIKVDENQFVASACQAHNCDNTNFIIVYNFKENMLYVGVRQEQQVQTYSEDGNTCPTLKKWIGEGNTSE</sequence>
<dbReference type="Proteomes" id="UP000199514">
    <property type="component" value="Unassembled WGS sequence"/>
</dbReference>
<keyword evidence="1" id="KW-0732">Signal</keyword>
<gene>
    <name evidence="2" type="ORF">SAMN05421780_101595</name>
</gene>
<dbReference type="InterPro" id="IPR036501">
    <property type="entry name" value="Inhibitor_vert_lysozyme_sf"/>
</dbReference>
<dbReference type="PROSITE" id="PS51257">
    <property type="entry name" value="PROKAR_LIPOPROTEIN"/>
    <property type="match status" value="1"/>
</dbReference>
<name>A0A1I1E8U7_9BACT</name>
<organism evidence="2 3">
    <name type="scientific">Flexibacter flexilis DSM 6793</name>
    <dbReference type="NCBI Taxonomy" id="927664"/>
    <lineage>
        <taxon>Bacteria</taxon>
        <taxon>Pseudomonadati</taxon>
        <taxon>Bacteroidota</taxon>
        <taxon>Cytophagia</taxon>
        <taxon>Cytophagales</taxon>
        <taxon>Flexibacteraceae</taxon>
        <taxon>Flexibacter</taxon>
    </lineage>
</organism>
<dbReference type="EMBL" id="FOLE01000001">
    <property type="protein sequence ID" value="SFB81420.1"/>
    <property type="molecule type" value="Genomic_DNA"/>
</dbReference>
<proteinExistence type="predicted"/>
<protein>
    <submittedName>
        <fullName evidence="2">Inhibitor of vertebrate lysozyme (Ivy)</fullName>
    </submittedName>
</protein>
<evidence type="ECO:0000256" key="1">
    <source>
        <dbReference type="SAM" id="SignalP"/>
    </source>
</evidence>
<reference evidence="2 3" key="1">
    <citation type="submission" date="2016-10" db="EMBL/GenBank/DDBJ databases">
        <authorList>
            <person name="de Groot N.N."/>
        </authorList>
    </citation>
    <scope>NUCLEOTIDE SEQUENCE [LARGE SCALE GENOMIC DNA]</scope>
    <source>
        <strain evidence="2 3">DSM 6793</strain>
    </source>
</reference>
<feature type="chain" id="PRO_5011481017" evidence="1">
    <location>
        <begin position="22"/>
        <end position="172"/>
    </location>
</feature>
<dbReference type="Gene3D" id="3.40.1420.10">
    <property type="entry name" value="Inhibitor of vertebrate lysozyme"/>
    <property type="match status" value="1"/>
</dbReference>
<feature type="signal peptide" evidence="1">
    <location>
        <begin position="1"/>
        <end position="21"/>
    </location>
</feature>
<keyword evidence="3" id="KW-1185">Reference proteome</keyword>
<dbReference type="SUPFAM" id="SSF89872">
    <property type="entry name" value="Inhibitor of vertebrate lysozyme, Ivy"/>
    <property type="match status" value="1"/>
</dbReference>
<dbReference type="AlphaFoldDB" id="A0A1I1E8U7"/>
<accession>A0A1I1E8U7</accession>
<dbReference type="RefSeq" id="WP_091507015.1">
    <property type="nucleotide sequence ID" value="NZ_FOLE01000001.1"/>
</dbReference>
<evidence type="ECO:0000313" key="3">
    <source>
        <dbReference type="Proteomes" id="UP000199514"/>
    </source>
</evidence>
<evidence type="ECO:0000313" key="2">
    <source>
        <dbReference type="EMBL" id="SFB81420.1"/>
    </source>
</evidence>
<dbReference type="OrthoDB" id="1347844at2"/>